<dbReference type="OrthoDB" id="9787147at2"/>
<evidence type="ECO:0000256" key="1">
    <source>
        <dbReference type="ARBA" id="ARBA00006287"/>
    </source>
</evidence>
<comment type="similarity">
    <text evidence="1">Belongs to the methylglyoxal synthase family.</text>
</comment>
<dbReference type="STRING" id="1465490.SAMN05444277_10894"/>
<reference evidence="3 4" key="1">
    <citation type="submission" date="2016-10" db="EMBL/GenBank/DDBJ databases">
        <authorList>
            <person name="de Groot N.N."/>
        </authorList>
    </citation>
    <scope>NUCLEOTIDE SEQUENCE [LARGE SCALE GENOMIC DNA]</scope>
    <source>
        <strain evidence="3 4">DSM 28286</strain>
    </source>
</reference>
<sequence length="155" mass="17286">MNKIKHIAIIASPDNKTDLIEWSYFNKDALAKHEILASGNTANILEGTLNKKVNVSESGKPGEYSALRNLIEENKIDALIMFNDAEEIMHNRSLYGILETAIKNNIIIATNRTTADFVINSKLIDNEYKVSTDEKKIANKNTFTVAKTYPLAKAS</sequence>
<dbReference type="PANTHER" id="PTHR30492">
    <property type="entry name" value="METHYLGLYOXAL SYNTHASE"/>
    <property type="match status" value="1"/>
</dbReference>
<keyword evidence="4" id="KW-1185">Reference proteome</keyword>
<proteinExistence type="inferred from homology"/>
<dbReference type="SUPFAM" id="SSF52335">
    <property type="entry name" value="Methylglyoxal synthase-like"/>
    <property type="match status" value="1"/>
</dbReference>
<dbReference type="EMBL" id="FOXQ01000008">
    <property type="protein sequence ID" value="SFQ29719.1"/>
    <property type="molecule type" value="Genomic_DNA"/>
</dbReference>
<evidence type="ECO:0000259" key="2">
    <source>
        <dbReference type="PROSITE" id="PS51855"/>
    </source>
</evidence>
<dbReference type="InterPro" id="IPR036914">
    <property type="entry name" value="MGS-like_dom_sf"/>
</dbReference>
<dbReference type="GO" id="GO:0019242">
    <property type="term" value="P:methylglyoxal biosynthetic process"/>
    <property type="evidence" value="ECO:0007669"/>
    <property type="project" value="InterPro"/>
</dbReference>
<feature type="domain" description="MGS-like" evidence="2">
    <location>
        <begin position="1"/>
        <end position="155"/>
    </location>
</feature>
<dbReference type="Gene3D" id="3.40.50.1380">
    <property type="entry name" value="Methylglyoxal synthase-like domain"/>
    <property type="match status" value="1"/>
</dbReference>
<dbReference type="PANTHER" id="PTHR30492:SF0">
    <property type="entry name" value="METHYLGLYOXAL SYNTHASE"/>
    <property type="match status" value="1"/>
</dbReference>
<dbReference type="RefSeq" id="WP_090659438.1">
    <property type="nucleotide sequence ID" value="NZ_FOXQ01000008.1"/>
</dbReference>
<dbReference type="GO" id="GO:0008929">
    <property type="term" value="F:methylglyoxal synthase activity"/>
    <property type="evidence" value="ECO:0007669"/>
    <property type="project" value="InterPro"/>
</dbReference>
<dbReference type="InterPro" id="IPR011607">
    <property type="entry name" value="MGS-like_dom"/>
</dbReference>
<evidence type="ECO:0000313" key="3">
    <source>
        <dbReference type="EMBL" id="SFQ29719.1"/>
    </source>
</evidence>
<dbReference type="GO" id="GO:0005829">
    <property type="term" value="C:cytosol"/>
    <property type="evidence" value="ECO:0007669"/>
    <property type="project" value="TreeGrafter"/>
</dbReference>
<name>A0A1I5XCL5_9BACT</name>
<gene>
    <name evidence="3" type="ORF">SAMN05444277_10894</name>
</gene>
<organism evidence="3 4">
    <name type="scientific">Parafilimonas terrae</name>
    <dbReference type="NCBI Taxonomy" id="1465490"/>
    <lineage>
        <taxon>Bacteria</taxon>
        <taxon>Pseudomonadati</taxon>
        <taxon>Bacteroidota</taxon>
        <taxon>Chitinophagia</taxon>
        <taxon>Chitinophagales</taxon>
        <taxon>Chitinophagaceae</taxon>
        <taxon>Parafilimonas</taxon>
    </lineage>
</organism>
<dbReference type="PROSITE" id="PS51855">
    <property type="entry name" value="MGS"/>
    <property type="match status" value="1"/>
</dbReference>
<dbReference type="InterPro" id="IPR004363">
    <property type="entry name" value="Methylgl_synth"/>
</dbReference>
<accession>A0A1I5XCL5</accession>
<protein>
    <submittedName>
        <fullName evidence="3">Methylglyoxal synthase</fullName>
    </submittedName>
</protein>
<dbReference type="AlphaFoldDB" id="A0A1I5XCL5"/>
<dbReference type="Pfam" id="PF02142">
    <property type="entry name" value="MGS"/>
    <property type="match status" value="1"/>
</dbReference>
<dbReference type="Proteomes" id="UP000199031">
    <property type="component" value="Unassembled WGS sequence"/>
</dbReference>
<dbReference type="NCBIfam" id="NF003559">
    <property type="entry name" value="PRK05234.1"/>
    <property type="match status" value="1"/>
</dbReference>
<evidence type="ECO:0000313" key="4">
    <source>
        <dbReference type="Proteomes" id="UP000199031"/>
    </source>
</evidence>